<organism evidence="7 8">
    <name type="scientific">Natribacillus halophilus</name>
    <dbReference type="NCBI Taxonomy" id="549003"/>
    <lineage>
        <taxon>Bacteria</taxon>
        <taxon>Bacillati</taxon>
        <taxon>Bacillota</taxon>
        <taxon>Bacilli</taxon>
        <taxon>Bacillales</taxon>
        <taxon>Bacillaceae</taxon>
        <taxon>Natribacillus</taxon>
    </lineage>
</organism>
<dbReference type="PIRSF" id="PIRSF000103">
    <property type="entry name" value="HIBADH"/>
    <property type="match status" value="1"/>
</dbReference>
<dbReference type="Gene3D" id="3.40.50.720">
    <property type="entry name" value="NAD(P)-binding Rossmann-like Domain"/>
    <property type="match status" value="1"/>
</dbReference>
<dbReference type="PROSITE" id="PS00895">
    <property type="entry name" value="3_HYDROXYISOBUT_DH"/>
    <property type="match status" value="1"/>
</dbReference>
<dbReference type="AlphaFoldDB" id="A0A1G8S5F9"/>
<dbReference type="Pfam" id="PF03446">
    <property type="entry name" value="NAD_binding_2"/>
    <property type="match status" value="1"/>
</dbReference>
<proteinExistence type="inferred from homology"/>
<dbReference type="GO" id="GO:0016616">
    <property type="term" value="F:oxidoreductase activity, acting on the CH-OH group of donors, NAD or NADP as acceptor"/>
    <property type="evidence" value="ECO:0007669"/>
    <property type="project" value="TreeGrafter"/>
</dbReference>
<dbReference type="OrthoDB" id="9786703at2"/>
<dbReference type="Proteomes" id="UP000198853">
    <property type="component" value="Unassembled WGS sequence"/>
</dbReference>
<dbReference type="GO" id="GO:0016054">
    <property type="term" value="P:organic acid catabolic process"/>
    <property type="evidence" value="ECO:0007669"/>
    <property type="project" value="UniProtKB-ARBA"/>
</dbReference>
<dbReference type="Pfam" id="PF14833">
    <property type="entry name" value="NAD_binding_11"/>
    <property type="match status" value="1"/>
</dbReference>
<dbReference type="PANTHER" id="PTHR22981">
    <property type="entry name" value="3-HYDROXYISOBUTYRATE DEHYDROGENASE-RELATED"/>
    <property type="match status" value="1"/>
</dbReference>
<evidence type="ECO:0000256" key="1">
    <source>
        <dbReference type="ARBA" id="ARBA00009080"/>
    </source>
</evidence>
<keyword evidence="2" id="KW-0560">Oxidoreductase</keyword>
<dbReference type="SUPFAM" id="SSF48179">
    <property type="entry name" value="6-phosphogluconate dehydrogenase C-terminal domain-like"/>
    <property type="match status" value="1"/>
</dbReference>
<dbReference type="InterPro" id="IPR015815">
    <property type="entry name" value="HIBADH-related"/>
</dbReference>
<dbReference type="SUPFAM" id="SSF51735">
    <property type="entry name" value="NAD(P)-binding Rossmann-fold domains"/>
    <property type="match status" value="1"/>
</dbReference>
<keyword evidence="8" id="KW-1185">Reference proteome</keyword>
<evidence type="ECO:0000256" key="3">
    <source>
        <dbReference type="ARBA" id="ARBA00023027"/>
    </source>
</evidence>
<evidence type="ECO:0000313" key="8">
    <source>
        <dbReference type="Proteomes" id="UP000198853"/>
    </source>
</evidence>
<evidence type="ECO:0000256" key="2">
    <source>
        <dbReference type="ARBA" id="ARBA00023002"/>
    </source>
</evidence>
<dbReference type="RefSeq" id="WP_090399885.1">
    <property type="nucleotide sequence ID" value="NZ_FNEN01000023.1"/>
</dbReference>
<reference evidence="7 8" key="1">
    <citation type="submission" date="2016-10" db="EMBL/GenBank/DDBJ databases">
        <authorList>
            <person name="de Groot N.N."/>
        </authorList>
    </citation>
    <scope>NUCLEOTIDE SEQUENCE [LARGE SCALE GENOMIC DNA]</scope>
    <source>
        <strain evidence="7 8">DSM 21771</strain>
    </source>
</reference>
<dbReference type="InterPro" id="IPR006115">
    <property type="entry name" value="6PGDH_NADP-bd"/>
</dbReference>
<protein>
    <submittedName>
        <fullName evidence="7">3-hydroxyisobutyrate dehydrogenase</fullName>
    </submittedName>
</protein>
<dbReference type="InterPro" id="IPR002204">
    <property type="entry name" value="3-OH-isobutyrate_DH-rel_CS"/>
</dbReference>
<dbReference type="Gene3D" id="1.10.1040.10">
    <property type="entry name" value="N-(1-d-carboxylethyl)-l-norvaline Dehydrogenase, domain 2"/>
    <property type="match status" value="1"/>
</dbReference>
<dbReference type="InterPro" id="IPR008927">
    <property type="entry name" value="6-PGluconate_DH-like_C_sf"/>
</dbReference>
<evidence type="ECO:0000259" key="6">
    <source>
        <dbReference type="Pfam" id="PF14833"/>
    </source>
</evidence>
<feature type="domain" description="6-phosphogluconate dehydrogenase NADP-binding" evidence="5">
    <location>
        <begin position="3"/>
        <end position="160"/>
    </location>
</feature>
<evidence type="ECO:0000259" key="5">
    <source>
        <dbReference type="Pfam" id="PF03446"/>
    </source>
</evidence>
<feature type="domain" description="3-hydroxyisobutyrate dehydrogenase-like NAD-binding" evidence="6">
    <location>
        <begin position="167"/>
        <end position="285"/>
    </location>
</feature>
<dbReference type="GO" id="GO:0051287">
    <property type="term" value="F:NAD binding"/>
    <property type="evidence" value="ECO:0007669"/>
    <property type="project" value="InterPro"/>
</dbReference>
<accession>A0A1G8S5F9</accession>
<dbReference type="InterPro" id="IPR013328">
    <property type="entry name" value="6PGD_dom2"/>
</dbReference>
<sequence>MKKIGFIGLGNMGMPMSENLLDAGFDVYGVDVNHEAEEHFEKLGGQIGRSMEDVAKFCDAIFTSLPSVDAYESVYLGDDGLIRNSHADVLLIDTSTVAPENNKKVAEAAEKQQISFLQAPVSGGVVGAVNRTLTFMAGGPKATFDAGYELMNVLGENIFHIEERIESGTLTKLINNLFIGFYTAGVAEALALAEKQNMDLDALFDVLSVSYGQSRIYERNYKTFIANDDYDPGFTLNLLRKDLNFVKETMTREDLHLPVTDVLMQVYEEAENAGLGPRDMSVLYEHIGNQDISFQAKKERGVK</sequence>
<gene>
    <name evidence="7" type="ORF">SAMN04488123_1235</name>
</gene>
<comment type="similarity">
    <text evidence="1">Belongs to the HIBADH-related family.</text>
</comment>
<feature type="active site" evidence="4">
    <location>
        <position position="172"/>
    </location>
</feature>
<keyword evidence="3" id="KW-0520">NAD</keyword>
<evidence type="ECO:0000313" key="7">
    <source>
        <dbReference type="EMBL" id="SDJ24459.1"/>
    </source>
</evidence>
<dbReference type="EMBL" id="FNEN01000023">
    <property type="protein sequence ID" value="SDJ24459.1"/>
    <property type="molecule type" value="Genomic_DNA"/>
</dbReference>
<dbReference type="PANTHER" id="PTHR22981:SF7">
    <property type="entry name" value="3-HYDROXYISOBUTYRATE DEHYDROGENASE, MITOCHONDRIAL"/>
    <property type="match status" value="1"/>
</dbReference>
<dbReference type="InterPro" id="IPR036291">
    <property type="entry name" value="NAD(P)-bd_dom_sf"/>
</dbReference>
<dbReference type="GO" id="GO:0050661">
    <property type="term" value="F:NADP binding"/>
    <property type="evidence" value="ECO:0007669"/>
    <property type="project" value="InterPro"/>
</dbReference>
<name>A0A1G8S5F9_9BACI</name>
<dbReference type="InterPro" id="IPR029154">
    <property type="entry name" value="HIBADH-like_NADP-bd"/>
</dbReference>
<evidence type="ECO:0000256" key="4">
    <source>
        <dbReference type="PIRSR" id="PIRSR000103-1"/>
    </source>
</evidence>